<keyword evidence="3" id="KW-1185">Reference proteome</keyword>
<dbReference type="EMBL" id="BPFH01000003">
    <property type="protein sequence ID" value="GIT95243.1"/>
    <property type="molecule type" value="Genomic_DNA"/>
</dbReference>
<reference evidence="2 3" key="1">
    <citation type="submission" date="2021-05" db="EMBL/GenBank/DDBJ databases">
        <title>Bacteria Genome sequencing.</title>
        <authorList>
            <person name="Takabe Y."/>
            <person name="Nakajima Y."/>
            <person name="Suzuki S."/>
            <person name="Shiozaki T."/>
        </authorList>
    </citation>
    <scope>NUCLEOTIDE SEQUENCE [LARGE SCALE GENOMIC DNA]</scope>
    <source>
        <strain evidence="2 3">AI_62</strain>
    </source>
</reference>
<evidence type="ECO:0000313" key="2">
    <source>
        <dbReference type="EMBL" id="GIT95243.1"/>
    </source>
</evidence>
<dbReference type="InterPro" id="IPR007345">
    <property type="entry name" value="Polysacch_pyruvyl_Trfase"/>
</dbReference>
<organism evidence="2 3">
    <name type="scientific">Jannaschia pagri</name>
    <dbReference type="NCBI Taxonomy" id="2829797"/>
    <lineage>
        <taxon>Bacteria</taxon>
        <taxon>Pseudomonadati</taxon>
        <taxon>Pseudomonadota</taxon>
        <taxon>Alphaproteobacteria</taxon>
        <taxon>Rhodobacterales</taxon>
        <taxon>Roseobacteraceae</taxon>
        <taxon>Jannaschia</taxon>
    </lineage>
</organism>
<proteinExistence type="predicted"/>
<dbReference type="Proteomes" id="UP000786693">
    <property type="component" value="Unassembled WGS sequence"/>
</dbReference>
<evidence type="ECO:0000313" key="3">
    <source>
        <dbReference type="Proteomes" id="UP000786693"/>
    </source>
</evidence>
<comment type="caution">
    <text evidence="2">The sequence shown here is derived from an EMBL/GenBank/DDBJ whole genome shotgun (WGS) entry which is preliminary data.</text>
</comment>
<dbReference type="Pfam" id="PF04230">
    <property type="entry name" value="PS_pyruv_trans"/>
    <property type="match status" value="1"/>
</dbReference>
<feature type="domain" description="Polysaccharide pyruvyl transferase" evidence="1">
    <location>
        <begin position="450"/>
        <end position="559"/>
    </location>
</feature>
<sequence length="646" mass="72277">MATITTPRSKFFSFLNSFVSPAPAPTPEVVEEAKATPPLTLVSFYTEGGYYEEKAVELRQQCDRLGMAHDIAPITLGPDDDWASICRRKVSFYREMLHKHKSTIMWVDVDSILLKNLNDLAEGAFDIGLFMRNFKYMPQFNPALLARTFHPGYLMFRYTPATIALLEDTARVEAENDGAYTDDFILEEAFRTSEAQPRLLLLSPKDILKPGDEDHDDALFRHGDSGNVNEFKGKVRQHVARGLAPDAQRLVLNEVIKKASTVAGRPHAIFLLEYMVDLDPTDLKTYLKLLDILKRAKLKDKLAARLESGLEMPVLRPYALRFQLIEALAAKKWAEADAVFEQIKETGDAKVIAFARSRLFRFSLDRRAEAASIPDADRVKLFWWEEPHPGNLGDIINPYIVEKLTGRPPKFAPRGVGMCAIGSVIKWAKSGTPVWGSGSPHENDTLAPDAVYHAVRGPYTRDLVLRNGGTCPEVYGDAGWFLPILYRPDVKKTHKTGLILHFQHEEAPLDVSPDIRRIDIRRLGYDEIEAFLDEMLSCERIVSTSLHGVIIAQAYGIPACLGTVTNAQQQIHGDGIKFKDYYASVGVMTPPKPVDLATFDKISSDTFSTGDFTPIGNKIDLESLLKAAPFTALPEMYMRARDFAAD</sequence>
<dbReference type="RefSeq" id="WP_220748743.1">
    <property type="nucleotide sequence ID" value="NZ_BPFH01000003.1"/>
</dbReference>
<accession>A0ABQ4NLF0</accession>
<evidence type="ECO:0000259" key="1">
    <source>
        <dbReference type="Pfam" id="PF04230"/>
    </source>
</evidence>
<gene>
    <name evidence="2" type="ORF">JANAI62_18660</name>
</gene>
<name>A0ABQ4NLF0_9RHOB</name>
<protein>
    <recommendedName>
        <fullName evidence="1">Polysaccharide pyruvyl transferase domain-containing protein</fullName>
    </recommendedName>
</protein>